<protein>
    <submittedName>
        <fullName evidence="1">Uncharacterized protein</fullName>
    </submittedName>
</protein>
<accession>A0A8D8ZMJ7</accession>
<proteinExistence type="predicted"/>
<reference evidence="1" key="1">
    <citation type="submission" date="2021-05" db="EMBL/GenBank/DDBJ databases">
        <authorList>
            <person name="Alioto T."/>
            <person name="Alioto T."/>
            <person name="Gomez Garrido J."/>
        </authorList>
    </citation>
    <scope>NUCLEOTIDE SEQUENCE</scope>
</reference>
<evidence type="ECO:0000313" key="1">
    <source>
        <dbReference type="EMBL" id="CAG6748702.1"/>
    </source>
</evidence>
<organism evidence="1">
    <name type="scientific">Cacopsylla melanoneura</name>
    <dbReference type="NCBI Taxonomy" id="428564"/>
    <lineage>
        <taxon>Eukaryota</taxon>
        <taxon>Metazoa</taxon>
        <taxon>Ecdysozoa</taxon>
        <taxon>Arthropoda</taxon>
        <taxon>Hexapoda</taxon>
        <taxon>Insecta</taxon>
        <taxon>Pterygota</taxon>
        <taxon>Neoptera</taxon>
        <taxon>Paraneoptera</taxon>
        <taxon>Hemiptera</taxon>
        <taxon>Sternorrhyncha</taxon>
        <taxon>Psylloidea</taxon>
        <taxon>Psyllidae</taxon>
        <taxon>Psyllinae</taxon>
        <taxon>Cacopsylla</taxon>
    </lineage>
</organism>
<name>A0A8D8ZMJ7_9HEMI</name>
<dbReference type="EMBL" id="HBUF01520264">
    <property type="protein sequence ID" value="CAG6748702.1"/>
    <property type="molecule type" value="Transcribed_RNA"/>
</dbReference>
<dbReference type="AlphaFoldDB" id="A0A8D8ZMJ7"/>
<sequence length="117" mass="14249">MYRYLPTTHKNISNFLKFYFPPEFRGRNTPLTVKMFPISLQLIIMKRIIINIMKMILLRMKMMMLRMKITMLIMKMIMLRMKRMKMLMMMTLLSYQNNIAQCAPSCKIYKIVEHLQD</sequence>